<sequence length="262" mass="26572">MHIMNRVIPLLIAFLCAALFSSAQAADPPSVTAGQSATNAQPAASGSAQQPAASGSASASGSNAPASGSGSTSASPSVTIPSSAAAGGITITNPVQTADASYYKIASGVSVTFAWNFTSVIQYPSRLTVQAYCSDNAYTYQIGPTDLPGTATSVVWSPYDYSMSAAANPSLPQLVQATYRLQIFDERGLGVGASPGLMAPNTRVTFALYNPQAYTPLASGWICAACSGAPSLKTIHPAILGLIATTAVMVASGYGMVMRQLA</sequence>
<dbReference type="Pfam" id="PF23585">
    <property type="entry name" value="DUF7137"/>
    <property type="match status" value="1"/>
</dbReference>
<feature type="region of interest" description="Disordered" evidence="1">
    <location>
        <begin position="30"/>
        <end position="77"/>
    </location>
</feature>
<evidence type="ECO:0000313" key="5">
    <source>
        <dbReference type="EMBL" id="EPQ29212.1"/>
    </source>
</evidence>
<evidence type="ECO:0000259" key="4">
    <source>
        <dbReference type="Pfam" id="PF23585"/>
    </source>
</evidence>
<dbReference type="eggNOG" id="ENOG502S1CS">
    <property type="taxonomic scope" value="Eukaryota"/>
</dbReference>
<dbReference type="AlphaFoldDB" id="A0A061H8J4"/>
<dbReference type="EMBL" id="KE361632">
    <property type="protein sequence ID" value="EPQ29212.1"/>
    <property type="molecule type" value="Genomic_DNA"/>
</dbReference>
<dbReference type="PANTHER" id="PTHR42028">
    <property type="entry name" value="CHROMOSOME 1, WHOLE GENOME SHOTGUN SEQUENCE"/>
    <property type="match status" value="1"/>
</dbReference>
<dbReference type="PANTHER" id="PTHR42028:SF1">
    <property type="entry name" value="YALI0E30657P"/>
    <property type="match status" value="1"/>
</dbReference>
<dbReference type="GeneID" id="19317609"/>
<evidence type="ECO:0000256" key="3">
    <source>
        <dbReference type="SAM" id="SignalP"/>
    </source>
</evidence>
<keyword evidence="2" id="KW-0812">Transmembrane</keyword>
<dbReference type="KEGG" id="pfp:PFL1_03499"/>
<keyword evidence="2" id="KW-0472">Membrane</keyword>
<evidence type="ECO:0000256" key="1">
    <source>
        <dbReference type="SAM" id="MobiDB-lite"/>
    </source>
</evidence>
<keyword evidence="3" id="KW-0732">Signal</keyword>
<evidence type="ECO:0000256" key="2">
    <source>
        <dbReference type="SAM" id="Phobius"/>
    </source>
</evidence>
<accession>A0A061H8J4</accession>
<gene>
    <name evidence="5" type="ORF">PFL1_03499</name>
</gene>
<feature type="signal peptide" evidence="3">
    <location>
        <begin position="1"/>
        <end position="25"/>
    </location>
</feature>
<dbReference type="InterPro" id="IPR055561">
    <property type="entry name" value="DUF7137"/>
</dbReference>
<protein>
    <recommendedName>
        <fullName evidence="4">DUF7137 domain-containing protein</fullName>
    </recommendedName>
</protein>
<feature type="compositionally biased region" description="Low complexity" evidence="1">
    <location>
        <begin position="40"/>
        <end position="77"/>
    </location>
</feature>
<name>A0A061H8J4_9BASI</name>
<dbReference type="RefSeq" id="XP_007879207.1">
    <property type="nucleotide sequence ID" value="XM_007881016.1"/>
</dbReference>
<dbReference type="OrthoDB" id="2435509at2759"/>
<feature type="transmembrane region" description="Helical" evidence="2">
    <location>
        <begin position="235"/>
        <end position="257"/>
    </location>
</feature>
<reference evidence="5 6" key="1">
    <citation type="journal article" date="2013" name="Plant Cell">
        <title>The transition from a phytopathogenic smut ancestor to an anamorphic biocontrol agent deciphered by comparative whole-genome analysis.</title>
        <authorList>
            <person name="Lefebvre F."/>
            <person name="Joly D.L."/>
            <person name="Labbe C."/>
            <person name="Teichmann B."/>
            <person name="Linning R."/>
            <person name="Belzile F."/>
            <person name="Bakkeren G."/>
            <person name="Belanger R.R."/>
        </authorList>
    </citation>
    <scope>NUCLEOTIDE SEQUENCE [LARGE SCALE GENOMIC DNA]</scope>
    <source>
        <strain evidence="5 6">PF-1</strain>
    </source>
</reference>
<evidence type="ECO:0000313" key="6">
    <source>
        <dbReference type="Proteomes" id="UP000053664"/>
    </source>
</evidence>
<dbReference type="Proteomes" id="UP000053664">
    <property type="component" value="Unassembled WGS sequence"/>
</dbReference>
<feature type="domain" description="DUF7137" evidence="4">
    <location>
        <begin position="84"/>
        <end position="224"/>
    </location>
</feature>
<proteinExistence type="predicted"/>
<dbReference type="HOGENOM" id="CLU_072613_0_0_1"/>
<feature type="chain" id="PRO_5001599755" description="DUF7137 domain-containing protein" evidence="3">
    <location>
        <begin position="26"/>
        <end position="262"/>
    </location>
</feature>
<organism evidence="5 6">
    <name type="scientific">Pseudozyma flocculosa PF-1</name>
    <dbReference type="NCBI Taxonomy" id="1277687"/>
    <lineage>
        <taxon>Eukaryota</taxon>
        <taxon>Fungi</taxon>
        <taxon>Dikarya</taxon>
        <taxon>Basidiomycota</taxon>
        <taxon>Ustilaginomycotina</taxon>
        <taxon>Ustilaginomycetes</taxon>
        <taxon>Ustilaginales</taxon>
        <taxon>Ustilaginaceae</taxon>
        <taxon>Pseudozyma</taxon>
    </lineage>
</organism>
<keyword evidence="2" id="KW-1133">Transmembrane helix</keyword>